<gene>
    <name evidence="5" type="ORF">F5X68DRAFT_248776</name>
</gene>
<organism evidence="5 6">
    <name type="scientific">Plectosphaerella plurivora</name>
    <dbReference type="NCBI Taxonomy" id="936078"/>
    <lineage>
        <taxon>Eukaryota</taxon>
        <taxon>Fungi</taxon>
        <taxon>Dikarya</taxon>
        <taxon>Ascomycota</taxon>
        <taxon>Pezizomycotina</taxon>
        <taxon>Sordariomycetes</taxon>
        <taxon>Hypocreomycetidae</taxon>
        <taxon>Glomerellales</taxon>
        <taxon>Plectosphaerellaceae</taxon>
        <taxon>Plectosphaerella</taxon>
    </lineage>
</organism>
<dbReference type="InterPro" id="IPR050613">
    <property type="entry name" value="Sec_Metabolite_Reg"/>
</dbReference>
<feature type="domain" description="Xylanolytic transcriptional activator regulatory" evidence="4">
    <location>
        <begin position="191"/>
        <end position="269"/>
    </location>
</feature>
<evidence type="ECO:0000313" key="5">
    <source>
        <dbReference type="EMBL" id="KAH6694162.1"/>
    </source>
</evidence>
<reference evidence="5" key="1">
    <citation type="journal article" date="2021" name="Nat. Commun.">
        <title>Genetic determinants of endophytism in the Arabidopsis root mycobiome.</title>
        <authorList>
            <person name="Mesny F."/>
            <person name="Miyauchi S."/>
            <person name="Thiergart T."/>
            <person name="Pickel B."/>
            <person name="Atanasova L."/>
            <person name="Karlsson M."/>
            <person name="Huettel B."/>
            <person name="Barry K.W."/>
            <person name="Haridas S."/>
            <person name="Chen C."/>
            <person name="Bauer D."/>
            <person name="Andreopoulos W."/>
            <person name="Pangilinan J."/>
            <person name="LaButti K."/>
            <person name="Riley R."/>
            <person name="Lipzen A."/>
            <person name="Clum A."/>
            <person name="Drula E."/>
            <person name="Henrissat B."/>
            <person name="Kohler A."/>
            <person name="Grigoriev I.V."/>
            <person name="Martin F.M."/>
            <person name="Hacquard S."/>
        </authorList>
    </citation>
    <scope>NUCLEOTIDE SEQUENCE</scope>
    <source>
        <strain evidence="5">MPI-SDFR-AT-0117</strain>
    </source>
</reference>
<dbReference type="SMART" id="SM00906">
    <property type="entry name" value="Fungal_trans"/>
    <property type="match status" value="1"/>
</dbReference>
<protein>
    <submittedName>
        <fullName evidence="5">Fungal-specific transcription factor domain-containing protein</fullName>
    </submittedName>
</protein>
<dbReference type="PANTHER" id="PTHR31001">
    <property type="entry name" value="UNCHARACTERIZED TRANSCRIPTIONAL REGULATORY PROTEIN"/>
    <property type="match status" value="1"/>
</dbReference>
<dbReference type="AlphaFoldDB" id="A0A9P9AED8"/>
<feature type="region of interest" description="Disordered" evidence="3">
    <location>
        <begin position="480"/>
        <end position="500"/>
    </location>
</feature>
<keyword evidence="6" id="KW-1185">Reference proteome</keyword>
<feature type="region of interest" description="Disordered" evidence="3">
    <location>
        <begin position="256"/>
        <end position="276"/>
    </location>
</feature>
<dbReference type="CDD" id="cd12148">
    <property type="entry name" value="fungal_TF_MHR"/>
    <property type="match status" value="1"/>
</dbReference>
<dbReference type="Pfam" id="PF04082">
    <property type="entry name" value="Fungal_trans"/>
    <property type="match status" value="1"/>
</dbReference>
<dbReference type="GO" id="GO:0005634">
    <property type="term" value="C:nucleus"/>
    <property type="evidence" value="ECO:0007669"/>
    <property type="project" value="UniProtKB-SubCell"/>
</dbReference>
<accession>A0A9P9AED8</accession>
<name>A0A9P9AED8_9PEZI</name>
<evidence type="ECO:0000256" key="2">
    <source>
        <dbReference type="ARBA" id="ARBA00023242"/>
    </source>
</evidence>
<evidence type="ECO:0000313" key="6">
    <source>
        <dbReference type="Proteomes" id="UP000770015"/>
    </source>
</evidence>
<comment type="subcellular location">
    <subcellularLocation>
        <location evidence="1">Nucleus</location>
    </subcellularLocation>
</comment>
<comment type="caution">
    <text evidence="5">The sequence shown here is derived from an EMBL/GenBank/DDBJ whole genome shotgun (WGS) entry which is preliminary data.</text>
</comment>
<proteinExistence type="predicted"/>
<dbReference type="Proteomes" id="UP000770015">
    <property type="component" value="Unassembled WGS sequence"/>
</dbReference>
<dbReference type="GO" id="GO:0008270">
    <property type="term" value="F:zinc ion binding"/>
    <property type="evidence" value="ECO:0007669"/>
    <property type="project" value="InterPro"/>
</dbReference>
<dbReference type="EMBL" id="JAGSXJ010000003">
    <property type="protein sequence ID" value="KAH6694162.1"/>
    <property type="molecule type" value="Genomic_DNA"/>
</dbReference>
<dbReference type="GO" id="GO:0006351">
    <property type="term" value="P:DNA-templated transcription"/>
    <property type="evidence" value="ECO:0007669"/>
    <property type="project" value="InterPro"/>
</dbReference>
<dbReference type="PANTHER" id="PTHR31001:SF87">
    <property type="entry name" value="COL-21"/>
    <property type="match status" value="1"/>
</dbReference>
<dbReference type="OrthoDB" id="4840525at2759"/>
<evidence type="ECO:0000256" key="3">
    <source>
        <dbReference type="SAM" id="MobiDB-lite"/>
    </source>
</evidence>
<dbReference type="InterPro" id="IPR007219">
    <property type="entry name" value="XnlR_reg_dom"/>
</dbReference>
<evidence type="ECO:0000259" key="4">
    <source>
        <dbReference type="SMART" id="SM00906"/>
    </source>
</evidence>
<feature type="compositionally biased region" description="Low complexity" evidence="3">
    <location>
        <begin position="256"/>
        <end position="275"/>
    </location>
</feature>
<sequence>MLRRLGYSSTGSTGTLKIVSQLGESECGFTTVVESLPDYDTASRYIHLIREIPSQKHVEILVRSFFANVGWQFDVIDEETFRDQLFDWGRVSYSALKQGPDSLPISTRYFPALLLQVLAIALLSQPTQYDNALDDLKYAPGIDFPDLAADYSNAGHRLMSLLGTRNTPLCKVQAGLMKACFEKTIGSVIESWHTLGSTIRDAQELGLHLLNRPGGPPQNGIPPRELESRRRLWLILHLWDAHMAVVLGRPLATTLDPSDVGSPSSTSSSTGSTPRSQHDEIVSLFDMALCGYHAAFRYLPEIYALEATSPNAQETVKTIHDAIIGNISRLPAWATAPSPILDVKYPWLSVARESLLPEMYFVLLALHRPFMSVSSNRKEALKAALQMLESYNRLFSLAKPNVYTSFAIVFGTFDAMVLVAATYLDYPDDNPDLLPASMNCMEWGLARLDAMRSRNTMAGLAYTVVQGLYQKLIMRKPVPNLDGQRNLSDAPQAPSGEEHELGAFPFTSASAITQQDLDNSLWPQPMFDFASEDAIGDIWQIMDDLT</sequence>
<dbReference type="GO" id="GO:0003677">
    <property type="term" value="F:DNA binding"/>
    <property type="evidence" value="ECO:0007669"/>
    <property type="project" value="InterPro"/>
</dbReference>
<keyword evidence="2" id="KW-0539">Nucleus</keyword>
<evidence type="ECO:0000256" key="1">
    <source>
        <dbReference type="ARBA" id="ARBA00004123"/>
    </source>
</evidence>